<keyword evidence="2" id="KW-0997">Cell inner membrane</keyword>
<dbReference type="SMART" id="SM00283">
    <property type="entry name" value="MA"/>
    <property type="match status" value="1"/>
</dbReference>
<dbReference type="Pfam" id="PF00672">
    <property type="entry name" value="HAMP"/>
    <property type="match status" value="1"/>
</dbReference>
<reference evidence="9" key="1">
    <citation type="journal article" date="2021" name="Front. Microbiol.">
        <title>Comprehensive Comparative Genomics and Phenotyping of Methylobacterium Species.</title>
        <authorList>
            <person name="Alessa O."/>
            <person name="Ogura Y."/>
            <person name="Fujitani Y."/>
            <person name="Takami H."/>
            <person name="Hayashi T."/>
            <person name="Sahin N."/>
            <person name="Tani A."/>
        </authorList>
    </citation>
    <scope>NUCLEOTIDE SEQUENCE</scope>
    <source>
        <strain evidence="9">DSM 19015</strain>
    </source>
</reference>
<comment type="caution">
    <text evidence="9">The sequence shown here is derived from an EMBL/GenBank/DDBJ whole genome shotgun (WGS) entry which is preliminary data.</text>
</comment>
<dbReference type="PROSITE" id="PS50885">
    <property type="entry name" value="HAMP"/>
    <property type="match status" value="1"/>
</dbReference>
<dbReference type="InterPro" id="IPR004090">
    <property type="entry name" value="Chemotax_Me-accpt_rcpt"/>
</dbReference>
<keyword evidence="3 5" id="KW-0807">Transducer</keyword>
<keyword evidence="2" id="KW-0472">Membrane</keyword>
<dbReference type="CDD" id="cd06225">
    <property type="entry name" value="HAMP"/>
    <property type="match status" value="1"/>
</dbReference>
<feature type="domain" description="HAMP" evidence="8">
    <location>
        <begin position="207"/>
        <end position="259"/>
    </location>
</feature>
<evidence type="ECO:0000256" key="4">
    <source>
        <dbReference type="ARBA" id="ARBA00029447"/>
    </source>
</evidence>
<dbReference type="Proteomes" id="UP001055125">
    <property type="component" value="Unassembled WGS sequence"/>
</dbReference>
<dbReference type="PANTHER" id="PTHR32089:SF112">
    <property type="entry name" value="LYSOZYME-LIKE PROTEIN-RELATED"/>
    <property type="match status" value="1"/>
</dbReference>
<protein>
    <recommendedName>
        <fullName evidence="11">Chemotaxis protein</fullName>
    </recommendedName>
</protein>
<comment type="subcellular location">
    <subcellularLocation>
        <location evidence="1">Cell inner membrane</location>
        <topology evidence="1">Multi-pass membrane protein</topology>
    </subcellularLocation>
</comment>
<dbReference type="SUPFAM" id="SSF158472">
    <property type="entry name" value="HAMP domain-like"/>
    <property type="match status" value="1"/>
</dbReference>
<dbReference type="SUPFAM" id="SSF58104">
    <property type="entry name" value="Methyl-accepting chemotaxis protein (MCP) signaling domain"/>
    <property type="match status" value="1"/>
</dbReference>
<evidence type="ECO:0000259" key="6">
    <source>
        <dbReference type="PROSITE" id="PS50111"/>
    </source>
</evidence>
<evidence type="ECO:0000256" key="2">
    <source>
        <dbReference type="ARBA" id="ARBA00022519"/>
    </source>
</evidence>
<evidence type="ECO:0000256" key="3">
    <source>
        <dbReference type="ARBA" id="ARBA00023224"/>
    </source>
</evidence>
<accession>A0ABQ4RY64</accession>
<feature type="domain" description="Methyl-accepting transducer" evidence="6">
    <location>
        <begin position="300"/>
        <end position="522"/>
    </location>
</feature>
<comment type="similarity">
    <text evidence="4">Belongs to the methyl-accepting chemotaxis (MCP) protein family.</text>
</comment>
<dbReference type="SMART" id="SM00304">
    <property type="entry name" value="HAMP"/>
    <property type="match status" value="1"/>
</dbReference>
<keyword evidence="2" id="KW-1003">Cell membrane</keyword>
<dbReference type="InterPro" id="IPR024478">
    <property type="entry name" value="HlyB_4HB_MCP"/>
</dbReference>
<dbReference type="Gene3D" id="1.10.287.950">
    <property type="entry name" value="Methyl-accepting chemotaxis protein"/>
    <property type="match status" value="1"/>
</dbReference>
<evidence type="ECO:0000256" key="1">
    <source>
        <dbReference type="ARBA" id="ARBA00004429"/>
    </source>
</evidence>
<dbReference type="EMBL" id="BPQP01000046">
    <property type="protein sequence ID" value="GJD95780.1"/>
    <property type="molecule type" value="Genomic_DNA"/>
</dbReference>
<dbReference type="InterPro" id="IPR004089">
    <property type="entry name" value="MCPsignal_dom"/>
</dbReference>
<name>A0ABQ4RY64_9HYPH</name>
<sequence>MRIRTKLFAVLTALGLVSLTVAGLGVTTLRTFNGSVEEVKSASVRALYSERLNRLVTASVMDARGIYAAKDTSEARKFADGLLTSLGSIDALLNQWQPLVPEQDRALFDAVVRDAASFRTFRTETVRLGTEVSPQAANVQGNNEANRANRKAFQTSIDALTQHSQAEVEAIDASTDALYEQRLWLLICLALGGTTAALVIGGFIGHRQIAQPLQVVTEAIQALASGNYALPALRQSRDEIGDIARSMEVFAKAMRDADELRTAQAEGERTLARQRKAEMHDLANRFEGSVGQLVQHLSTAAQGMEVSARAMTGSAEETNVQSQTVSAAAEQTSSNVQSVASATEQLAASANEIGSQVLQTSHAAAKAVENAKQTRSRVQVLSTGAHRIGDVVTLIRSVAEQTNLLALNATIEAARAGEAGRGFAVVASEVKALAAQTARATDDISSQIGAIQGATEEVVSAIDAISSGIEEVYRIATTVAAAVEEQQAATQEIARNVSEAAQGTQDVSRTIVAVQGTATCVGSEASQVLASAGALARNASVLSQEVDAFLRTVRAA</sequence>
<evidence type="ECO:0000313" key="10">
    <source>
        <dbReference type="Proteomes" id="UP001055125"/>
    </source>
</evidence>
<feature type="domain" description="T-SNARE coiled-coil homology" evidence="7">
    <location>
        <begin position="452"/>
        <end position="514"/>
    </location>
</feature>
<dbReference type="Pfam" id="PF12729">
    <property type="entry name" value="4HB_MCP_1"/>
    <property type="match status" value="1"/>
</dbReference>
<dbReference type="PANTHER" id="PTHR32089">
    <property type="entry name" value="METHYL-ACCEPTING CHEMOTAXIS PROTEIN MCPB"/>
    <property type="match status" value="1"/>
</dbReference>
<proteinExistence type="inferred from homology"/>
<evidence type="ECO:0000256" key="5">
    <source>
        <dbReference type="PROSITE-ProRule" id="PRU00284"/>
    </source>
</evidence>
<dbReference type="InterPro" id="IPR003660">
    <property type="entry name" value="HAMP_dom"/>
</dbReference>
<evidence type="ECO:0000313" key="9">
    <source>
        <dbReference type="EMBL" id="GJD95780.1"/>
    </source>
</evidence>
<dbReference type="Gene3D" id="6.10.340.10">
    <property type="match status" value="1"/>
</dbReference>
<evidence type="ECO:0008006" key="11">
    <source>
        <dbReference type="Google" id="ProtNLM"/>
    </source>
</evidence>
<organism evidence="9 10">
    <name type="scientific">Methylobacterium iners</name>
    <dbReference type="NCBI Taxonomy" id="418707"/>
    <lineage>
        <taxon>Bacteria</taxon>
        <taxon>Pseudomonadati</taxon>
        <taxon>Pseudomonadota</taxon>
        <taxon>Alphaproteobacteria</taxon>
        <taxon>Hyphomicrobiales</taxon>
        <taxon>Methylobacteriaceae</taxon>
        <taxon>Methylobacterium</taxon>
    </lineage>
</organism>
<reference evidence="9" key="2">
    <citation type="submission" date="2021-08" db="EMBL/GenBank/DDBJ databases">
        <authorList>
            <person name="Tani A."/>
            <person name="Ola A."/>
            <person name="Ogura Y."/>
            <person name="Katsura K."/>
            <person name="Hayashi T."/>
        </authorList>
    </citation>
    <scope>NUCLEOTIDE SEQUENCE</scope>
    <source>
        <strain evidence="9">DSM 19015</strain>
    </source>
</reference>
<dbReference type="RefSeq" id="WP_238244916.1">
    <property type="nucleotide sequence ID" value="NZ_BPQP01000046.1"/>
</dbReference>
<evidence type="ECO:0000259" key="7">
    <source>
        <dbReference type="PROSITE" id="PS50192"/>
    </source>
</evidence>
<evidence type="ECO:0000259" key="8">
    <source>
        <dbReference type="PROSITE" id="PS50885"/>
    </source>
</evidence>
<gene>
    <name evidence="9" type="ORF">OCOJLMKI_2994</name>
</gene>
<dbReference type="Pfam" id="PF00015">
    <property type="entry name" value="MCPsignal"/>
    <property type="match status" value="1"/>
</dbReference>
<dbReference type="PROSITE" id="PS50192">
    <property type="entry name" value="T_SNARE"/>
    <property type="match status" value="1"/>
</dbReference>
<dbReference type="InterPro" id="IPR000727">
    <property type="entry name" value="T_SNARE_dom"/>
</dbReference>
<keyword evidence="10" id="KW-1185">Reference proteome</keyword>
<dbReference type="PRINTS" id="PR00260">
    <property type="entry name" value="CHEMTRNSDUCR"/>
</dbReference>
<dbReference type="PROSITE" id="PS50111">
    <property type="entry name" value="CHEMOTAXIS_TRANSDUC_2"/>
    <property type="match status" value="1"/>
</dbReference>